<sequence>MGTRGYYVYRHKRWYFAYHKPYDSYPEGLGVDFLTSVPTDPDGFQMWLNQYRADFDELLVEREELLAKAENFDDPEEEMDEIEEQLGVLITREQPMNEWVYECDLDRLIFHVDHMPMYPLDHMPPEDIFLASIDTDLYGHRKCSQMTPEEYKFTLESIPPPPVEDLSLQTFRGQPNAFNPTLPHELLGVAQMPSLVDVVCIRATEVNIGVCMYGWGCTIAQEVMLTSRREELSDIAVAMSLSLASIALLPIHLFSEGNPLTVERKQPDSFYWMRRHICLTLVTHLQHERNLEAAVSELVDEISKKSEAQGVVFGVAFSVLHCVLVRVDKTAGGSWRHSGALQFLPSFSATSPDTPGITALVRLRNLPAKDDIQFFHALLSSVSAVDSRPSEDKTIQTPTKLEILSLAPEILDQIIAEIEEPVDLRSLALTSTGIMCAVIPRLRYPQVNVNVCEGLILGAVHPAVSDRERQEAQHLRENVQDQNKIKDGGEENDPAAKVLSASFVTTYQGKRCVCDVGKLYGLFPSLAASRTQVQCEDTEIPIVQAPDLWPPGFIYRVHTPKV</sequence>
<dbReference type="EMBL" id="SGPJ01000220">
    <property type="protein sequence ID" value="THG96637.1"/>
    <property type="molecule type" value="Genomic_DNA"/>
</dbReference>
<dbReference type="AlphaFoldDB" id="A0A4S4KGH7"/>
<name>A0A4S4KGH7_9APHY</name>
<evidence type="ECO:0000313" key="2">
    <source>
        <dbReference type="Proteomes" id="UP000309038"/>
    </source>
</evidence>
<organism evidence="1 2">
    <name type="scientific">Hermanssonia centrifuga</name>
    <dbReference type="NCBI Taxonomy" id="98765"/>
    <lineage>
        <taxon>Eukaryota</taxon>
        <taxon>Fungi</taxon>
        <taxon>Dikarya</taxon>
        <taxon>Basidiomycota</taxon>
        <taxon>Agaricomycotina</taxon>
        <taxon>Agaricomycetes</taxon>
        <taxon>Polyporales</taxon>
        <taxon>Meruliaceae</taxon>
        <taxon>Hermanssonia</taxon>
    </lineage>
</organism>
<proteinExistence type="predicted"/>
<evidence type="ECO:0000313" key="1">
    <source>
        <dbReference type="EMBL" id="THG96637.1"/>
    </source>
</evidence>
<dbReference type="Proteomes" id="UP000309038">
    <property type="component" value="Unassembled WGS sequence"/>
</dbReference>
<accession>A0A4S4KGH7</accession>
<gene>
    <name evidence="1" type="ORF">EW026_g5235</name>
</gene>
<comment type="caution">
    <text evidence="1">The sequence shown here is derived from an EMBL/GenBank/DDBJ whole genome shotgun (WGS) entry which is preliminary data.</text>
</comment>
<keyword evidence="2" id="KW-1185">Reference proteome</keyword>
<protein>
    <submittedName>
        <fullName evidence="1">Uncharacterized protein</fullName>
    </submittedName>
</protein>
<reference evidence="1 2" key="1">
    <citation type="submission" date="2019-02" db="EMBL/GenBank/DDBJ databases">
        <title>Genome sequencing of the rare red list fungi Phlebia centrifuga.</title>
        <authorList>
            <person name="Buettner E."/>
            <person name="Kellner H."/>
        </authorList>
    </citation>
    <scope>NUCLEOTIDE SEQUENCE [LARGE SCALE GENOMIC DNA]</scope>
    <source>
        <strain evidence="1 2">DSM 108282</strain>
    </source>
</reference>